<name>A0A0C2SQQ6_AMAMK</name>
<dbReference type="AlphaFoldDB" id="A0A0C2SQQ6"/>
<evidence type="ECO:0000313" key="3">
    <source>
        <dbReference type="Proteomes" id="UP000054549"/>
    </source>
</evidence>
<feature type="region of interest" description="Disordered" evidence="1">
    <location>
        <begin position="45"/>
        <end position="75"/>
    </location>
</feature>
<dbReference type="HOGENOM" id="CLU_1610313_0_0_1"/>
<dbReference type="EMBL" id="KN818430">
    <property type="protein sequence ID" value="KIL56324.1"/>
    <property type="molecule type" value="Genomic_DNA"/>
</dbReference>
<proteinExistence type="predicted"/>
<organism evidence="2 3">
    <name type="scientific">Amanita muscaria (strain Koide BX008)</name>
    <dbReference type="NCBI Taxonomy" id="946122"/>
    <lineage>
        <taxon>Eukaryota</taxon>
        <taxon>Fungi</taxon>
        <taxon>Dikarya</taxon>
        <taxon>Basidiomycota</taxon>
        <taxon>Agaricomycotina</taxon>
        <taxon>Agaricomycetes</taxon>
        <taxon>Agaricomycetidae</taxon>
        <taxon>Agaricales</taxon>
        <taxon>Pluteineae</taxon>
        <taxon>Amanitaceae</taxon>
        <taxon>Amanita</taxon>
    </lineage>
</organism>
<evidence type="ECO:0000256" key="1">
    <source>
        <dbReference type="SAM" id="MobiDB-lite"/>
    </source>
</evidence>
<dbReference type="InParanoid" id="A0A0C2SQQ6"/>
<keyword evidence="3" id="KW-1185">Reference proteome</keyword>
<accession>A0A0C2SQQ6</accession>
<protein>
    <submittedName>
        <fullName evidence="2">Uncharacterized protein</fullName>
    </submittedName>
</protein>
<sequence length="165" mass="18319">MLEIGRNNVPHIFLSATPLPTVSAPPAILPVPPIISLPTVSLPRAQSAPLPSSTSAKTSLPPHAHTAPPEVSKNTLTARRCTTQDASPTLFVKFMDVPTTFSREDFSRCLKDNRKWSTVDISNMEIFAMKNKDSTVTNVLKVKFKDDAHSMYHGQKNTHYEYIFQ</sequence>
<reference evidence="2 3" key="1">
    <citation type="submission" date="2014-04" db="EMBL/GenBank/DDBJ databases">
        <title>Evolutionary Origins and Diversification of the Mycorrhizal Mutualists.</title>
        <authorList>
            <consortium name="DOE Joint Genome Institute"/>
            <consortium name="Mycorrhizal Genomics Consortium"/>
            <person name="Kohler A."/>
            <person name="Kuo A."/>
            <person name="Nagy L.G."/>
            <person name="Floudas D."/>
            <person name="Copeland A."/>
            <person name="Barry K.W."/>
            <person name="Cichocki N."/>
            <person name="Veneault-Fourrey C."/>
            <person name="LaButti K."/>
            <person name="Lindquist E.A."/>
            <person name="Lipzen A."/>
            <person name="Lundell T."/>
            <person name="Morin E."/>
            <person name="Murat C."/>
            <person name="Riley R."/>
            <person name="Ohm R."/>
            <person name="Sun H."/>
            <person name="Tunlid A."/>
            <person name="Henrissat B."/>
            <person name="Grigoriev I.V."/>
            <person name="Hibbett D.S."/>
            <person name="Martin F."/>
        </authorList>
    </citation>
    <scope>NUCLEOTIDE SEQUENCE [LARGE SCALE GENOMIC DNA]</scope>
    <source>
        <strain evidence="2 3">Koide BX008</strain>
    </source>
</reference>
<gene>
    <name evidence="2" type="ORF">M378DRAFT_17185</name>
</gene>
<feature type="compositionally biased region" description="Polar residues" evidence="1">
    <location>
        <begin position="49"/>
        <end position="58"/>
    </location>
</feature>
<evidence type="ECO:0000313" key="2">
    <source>
        <dbReference type="EMBL" id="KIL56324.1"/>
    </source>
</evidence>
<dbReference type="Proteomes" id="UP000054549">
    <property type="component" value="Unassembled WGS sequence"/>
</dbReference>